<evidence type="ECO:0000256" key="1">
    <source>
        <dbReference type="SAM" id="Coils"/>
    </source>
</evidence>
<name>A0A6N8IEN3_9ACTN</name>
<keyword evidence="3" id="KW-1185">Reference proteome</keyword>
<feature type="coiled-coil region" evidence="1">
    <location>
        <begin position="68"/>
        <end position="95"/>
    </location>
</feature>
<evidence type="ECO:0000313" key="2">
    <source>
        <dbReference type="EMBL" id="MVN13910.1"/>
    </source>
</evidence>
<comment type="caution">
    <text evidence="2">The sequence shown here is derived from an EMBL/GenBank/DDBJ whole genome shotgun (WGS) entry which is preliminary data.</text>
</comment>
<dbReference type="RefSeq" id="WP_087190136.1">
    <property type="nucleotide sequence ID" value="NZ_DBEZYS010000068.1"/>
</dbReference>
<dbReference type="AlphaFoldDB" id="A0A6N8IEN3"/>
<organism evidence="2 3">
    <name type="scientific">Gordonibacter urolithinfaciens</name>
    <dbReference type="NCBI Taxonomy" id="1335613"/>
    <lineage>
        <taxon>Bacteria</taxon>
        <taxon>Bacillati</taxon>
        <taxon>Actinomycetota</taxon>
        <taxon>Coriobacteriia</taxon>
        <taxon>Eggerthellales</taxon>
        <taxon>Eggerthellaceae</taxon>
        <taxon>Gordonibacter</taxon>
    </lineage>
</organism>
<gene>
    <name evidence="2" type="ORF">GO738_00835</name>
</gene>
<proteinExistence type="predicted"/>
<reference evidence="2 3" key="1">
    <citation type="submission" date="2019-11" db="EMBL/GenBank/DDBJ databases">
        <title>Whole genome shotgun sequencing (WGS) data from Adlercreutzia equolifaciens ResAG-91, Eggerthella lenta MRI-F36, MRI-F37, MRI-F40, ResAG-49, ResAG-88, ResAG-121, ResAG-145, and Gordonibacter sp. ResAG-5, ResAG-26, ResAG-43, ResAG-50, ResAG-59.</title>
        <authorList>
            <person name="Stoll D.A."/>
            <person name="Danylec N."/>
            <person name="Franz C.M.A.P."/>
            <person name="Huch M."/>
        </authorList>
    </citation>
    <scope>NUCLEOTIDE SEQUENCE [LARGE SCALE GENOMIC DNA]</scope>
    <source>
        <strain evidence="2 3">ResAG-59</strain>
    </source>
</reference>
<accession>A0A6N8IEN3</accession>
<evidence type="ECO:0000313" key="3">
    <source>
        <dbReference type="Proteomes" id="UP000468327"/>
    </source>
</evidence>
<dbReference type="EMBL" id="WPOC01000001">
    <property type="protein sequence ID" value="MVN13910.1"/>
    <property type="molecule type" value="Genomic_DNA"/>
</dbReference>
<sequence length="290" mass="32492">MGSIERHLNRSEKKGVAHPWLKRHDVIFSTIGSVALALLTAAISVSSCQQQSNADATMASLSENSNQLAEIANSISTQQTELMRMQNELAKAEQEPLLTIDAHELLDDGTTLYRFTSFGGNPVAPQITLYDTFTYYVYHQSNDEEPLPKNNMICSAVLNVFGRYSTDAQLVQEPGVLLLSSKECAQPTFGEYSGTFYRNIQSELASKGYRVAYSQCRTVSYSYQSNTQGYSIYALIENQNGDFQLVDDRYMSQPDKSKLTLSVQYSSHKNEFDKSPEDLSKEYLAQLNMV</sequence>
<protein>
    <submittedName>
        <fullName evidence="2">Uncharacterized protein</fullName>
    </submittedName>
</protein>
<dbReference type="Proteomes" id="UP000468327">
    <property type="component" value="Unassembled WGS sequence"/>
</dbReference>
<keyword evidence="1" id="KW-0175">Coiled coil</keyword>